<feature type="region of interest" description="Disordered" evidence="1">
    <location>
        <begin position="1"/>
        <end position="37"/>
    </location>
</feature>
<evidence type="ECO:0000256" key="1">
    <source>
        <dbReference type="SAM" id="MobiDB-lite"/>
    </source>
</evidence>
<name>A0A6C0KP11_9ZZZZ</name>
<organism evidence="2">
    <name type="scientific">viral metagenome</name>
    <dbReference type="NCBI Taxonomy" id="1070528"/>
    <lineage>
        <taxon>unclassified sequences</taxon>
        <taxon>metagenomes</taxon>
        <taxon>organismal metagenomes</taxon>
    </lineage>
</organism>
<dbReference type="AlphaFoldDB" id="A0A6C0KP11"/>
<evidence type="ECO:0000313" key="2">
    <source>
        <dbReference type="EMBL" id="QHU19369.1"/>
    </source>
</evidence>
<sequence length="37" mass="4511">MKGFTKRHKNRSIKSKKQTKRFTKRRNCNRNCKMRGG</sequence>
<proteinExistence type="predicted"/>
<protein>
    <submittedName>
        <fullName evidence="2">Uncharacterized protein</fullName>
    </submittedName>
</protein>
<dbReference type="EMBL" id="MN740948">
    <property type="protein sequence ID" value="QHU19369.1"/>
    <property type="molecule type" value="Genomic_DNA"/>
</dbReference>
<accession>A0A6C0KP11</accession>
<reference evidence="2" key="1">
    <citation type="journal article" date="2020" name="Nature">
        <title>Giant virus diversity and host interactions through global metagenomics.</title>
        <authorList>
            <person name="Schulz F."/>
            <person name="Roux S."/>
            <person name="Paez-Espino D."/>
            <person name="Jungbluth S."/>
            <person name="Walsh D.A."/>
            <person name="Denef V.J."/>
            <person name="McMahon K.D."/>
            <person name="Konstantinidis K.T."/>
            <person name="Eloe-Fadrosh E.A."/>
            <person name="Kyrpides N.C."/>
            <person name="Woyke T."/>
        </authorList>
    </citation>
    <scope>NUCLEOTIDE SEQUENCE</scope>
    <source>
        <strain evidence="2">GVMAG-S-3300013014-104</strain>
    </source>
</reference>